<sequence>MVFAFVTEPATAVLVSVWAPYQSFKAIKSSSTADDTAWLTFWAIYALFDLVESFVGNVVSWAPFYWEAKFVFIVYLMFYGGAHKVYTIIEPFMSKYEGDVDSVISKLPAHVRDSAKDMGNKEFVKEAVKDSQGFIKKYGKEAFEGAMKAYTQMTTEESRKMQ</sequence>
<evidence type="ECO:0000256" key="1">
    <source>
        <dbReference type="RuleBase" id="RU362006"/>
    </source>
</evidence>
<protein>
    <submittedName>
        <fullName evidence="2">TB2/DP1, HVA22 family-domain-containing protein</fullName>
    </submittedName>
</protein>
<dbReference type="GO" id="GO:0016020">
    <property type="term" value="C:membrane"/>
    <property type="evidence" value="ECO:0007669"/>
    <property type="project" value="UniProtKB-SubCell"/>
</dbReference>
<gene>
    <name evidence="2" type="ORF">JKP88DRAFT_29923</name>
</gene>
<dbReference type="Pfam" id="PF03134">
    <property type="entry name" value="TB2_DP1_HVA22"/>
    <property type="match status" value="1"/>
</dbReference>
<name>A0A836CJQ6_9STRA</name>
<keyword evidence="3" id="KW-1185">Reference proteome</keyword>
<accession>A0A836CJQ6</accession>
<comment type="caution">
    <text evidence="2">The sequence shown here is derived from an EMBL/GenBank/DDBJ whole genome shotgun (WGS) entry which is preliminary data.</text>
</comment>
<reference evidence="2" key="1">
    <citation type="submission" date="2021-02" db="EMBL/GenBank/DDBJ databases">
        <title>First Annotated Genome of the Yellow-green Alga Tribonema minus.</title>
        <authorList>
            <person name="Mahan K.M."/>
        </authorList>
    </citation>
    <scope>NUCLEOTIDE SEQUENCE</scope>
    <source>
        <strain evidence="2">UTEX B ZZ1240</strain>
    </source>
</reference>
<dbReference type="EMBL" id="JAFCMP010000079">
    <property type="protein sequence ID" value="KAG5187989.1"/>
    <property type="molecule type" value="Genomic_DNA"/>
</dbReference>
<organism evidence="2 3">
    <name type="scientific">Tribonema minus</name>
    <dbReference type="NCBI Taxonomy" id="303371"/>
    <lineage>
        <taxon>Eukaryota</taxon>
        <taxon>Sar</taxon>
        <taxon>Stramenopiles</taxon>
        <taxon>Ochrophyta</taxon>
        <taxon>PX clade</taxon>
        <taxon>Xanthophyceae</taxon>
        <taxon>Tribonematales</taxon>
        <taxon>Tribonemataceae</taxon>
        <taxon>Tribonema</taxon>
    </lineage>
</organism>
<comment type="similarity">
    <text evidence="1">Belongs to the DP1 family.</text>
</comment>
<evidence type="ECO:0000313" key="2">
    <source>
        <dbReference type="EMBL" id="KAG5187989.1"/>
    </source>
</evidence>
<evidence type="ECO:0000313" key="3">
    <source>
        <dbReference type="Proteomes" id="UP000664859"/>
    </source>
</evidence>
<dbReference type="Proteomes" id="UP000664859">
    <property type="component" value="Unassembled WGS sequence"/>
</dbReference>
<dbReference type="InterPro" id="IPR004345">
    <property type="entry name" value="TB2_DP1_HVA22"/>
</dbReference>
<comment type="subcellular location">
    <subcellularLocation>
        <location evidence="1">Membrane</location>
        <topology evidence="1">Multi-pass membrane protein</topology>
    </subcellularLocation>
</comment>
<dbReference type="PANTHER" id="PTHR12300">
    <property type="entry name" value="HVA22-LIKE PROTEINS"/>
    <property type="match status" value="1"/>
</dbReference>
<proteinExistence type="inferred from homology"/>
<dbReference type="OrthoDB" id="10009287at2759"/>
<dbReference type="AlphaFoldDB" id="A0A836CJQ6"/>